<dbReference type="AlphaFoldDB" id="A0A563VX87"/>
<sequence>MAGFEDIVKKAFYMGVGFASYAQEKAGDTLVEIKAQSQKLADEMIARGEMNVDEARKFVDEMVQQAQQDVVQSSETNTEKKEPRVIEIISEEEPEAEKSDNVDSLKDRVASLQEELRRLQRE</sequence>
<evidence type="ECO:0008006" key="4">
    <source>
        <dbReference type="Google" id="ProtNLM"/>
    </source>
</evidence>
<organism evidence="2 3">
    <name type="scientific">Hyella patelloides LEGE 07179</name>
    <dbReference type="NCBI Taxonomy" id="945734"/>
    <lineage>
        <taxon>Bacteria</taxon>
        <taxon>Bacillati</taxon>
        <taxon>Cyanobacteriota</taxon>
        <taxon>Cyanophyceae</taxon>
        <taxon>Pleurocapsales</taxon>
        <taxon>Hyellaceae</taxon>
        <taxon>Hyella</taxon>
    </lineage>
</organism>
<evidence type="ECO:0000256" key="1">
    <source>
        <dbReference type="SAM" id="MobiDB-lite"/>
    </source>
</evidence>
<dbReference type="OrthoDB" id="495409at2"/>
<proteinExistence type="predicted"/>
<dbReference type="EMBL" id="CAACVJ010000332">
    <property type="protein sequence ID" value="VEP16015.1"/>
    <property type="molecule type" value="Genomic_DNA"/>
</dbReference>
<protein>
    <recommendedName>
        <fullName evidence="4">Phasin family protein</fullName>
    </recommendedName>
</protein>
<feature type="region of interest" description="Disordered" evidence="1">
    <location>
        <begin position="69"/>
        <end position="105"/>
    </location>
</feature>
<reference evidence="2 3" key="1">
    <citation type="submission" date="2019-01" db="EMBL/GenBank/DDBJ databases">
        <authorList>
            <person name="Brito A."/>
        </authorList>
    </citation>
    <scope>NUCLEOTIDE SEQUENCE [LARGE SCALE GENOMIC DNA]</scope>
    <source>
        <strain evidence="2">1</strain>
    </source>
</reference>
<name>A0A563VX87_9CYAN</name>
<keyword evidence="3" id="KW-1185">Reference proteome</keyword>
<gene>
    <name evidence="2" type="ORF">H1P_3980002</name>
</gene>
<dbReference type="RefSeq" id="WP_144874869.1">
    <property type="nucleotide sequence ID" value="NZ_LR214134.1"/>
</dbReference>
<evidence type="ECO:0000313" key="2">
    <source>
        <dbReference type="EMBL" id="VEP16015.1"/>
    </source>
</evidence>
<evidence type="ECO:0000313" key="3">
    <source>
        <dbReference type="Proteomes" id="UP000320055"/>
    </source>
</evidence>
<feature type="compositionally biased region" description="Basic and acidic residues" evidence="1">
    <location>
        <begin position="96"/>
        <end position="105"/>
    </location>
</feature>
<dbReference type="Proteomes" id="UP000320055">
    <property type="component" value="Unassembled WGS sequence"/>
</dbReference>
<accession>A0A563VX87</accession>